<sequence>MPDCSGLINQANPLCLVQGAVSSVASSTFDTIAQKAGESAGEMVVKALTWWVSTPSIDPNTPTVEKLQGYLLPIVVAILTMSVLAQAVRVVLSRTGSALVETGTGLVRYTVTVALATGLVGGALSAGDALAGYFTDTAATDFGTKMSALMTAAVISNPFTLLVVALLLLLIAAVQWVIGLFRQAGILILIVLLPLAAAGSVGRSTRTWLPRLGTLLLALVVYKPIVGFIYLLGFELVGTGTDFTTALTGIMVLGMAVFALPLLLKFFSWADLGGSGSGGAGLALAAGVGGALLNRGGGGGSSSGGSPAVQQADYMAATGPGSGGGGGQAPSGAAPQPTGGPTGISPAGGGGRADVGAVAMSGAAAGGGLAAVGAGAGGGAAAAGAGAAGGPWGMAASAAAHAVGGAVAHEVNDMTTPQGGQPSGAEPAVAGDEEQLR</sequence>
<keyword evidence="2" id="KW-0812">Transmembrane</keyword>
<feature type="transmembrane region" description="Helical" evidence="2">
    <location>
        <begin position="214"/>
        <end position="233"/>
    </location>
</feature>
<organism evidence="3 4">
    <name type="scientific">Rhodococcus antarcticus</name>
    <dbReference type="NCBI Taxonomy" id="2987751"/>
    <lineage>
        <taxon>Bacteria</taxon>
        <taxon>Bacillati</taxon>
        <taxon>Actinomycetota</taxon>
        <taxon>Actinomycetes</taxon>
        <taxon>Mycobacteriales</taxon>
        <taxon>Nocardiaceae</taxon>
        <taxon>Rhodococcus</taxon>
    </lineage>
</organism>
<dbReference type="RefSeq" id="WP_265384981.1">
    <property type="nucleotide sequence ID" value="NZ_CP110616.1"/>
</dbReference>
<feature type="compositionally biased region" description="Gly residues" evidence="1">
    <location>
        <begin position="320"/>
        <end position="329"/>
    </location>
</feature>
<feature type="transmembrane region" description="Helical" evidence="2">
    <location>
        <begin position="184"/>
        <end position="202"/>
    </location>
</feature>
<protein>
    <recommendedName>
        <fullName evidence="5">TrbL/VirB6 plasmid conjugal transfer protein</fullName>
    </recommendedName>
</protein>
<evidence type="ECO:0000313" key="4">
    <source>
        <dbReference type="Proteomes" id="UP001164965"/>
    </source>
</evidence>
<name>A0ABY6P5E7_9NOCA</name>
<accession>A0ABY6P5E7</accession>
<keyword evidence="2" id="KW-1133">Transmembrane helix</keyword>
<evidence type="ECO:0000256" key="1">
    <source>
        <dbReference type="SAM" id="MobiDB-lite"/>
    </source>
</evidence>
<feature type="compositionally biased region" description="Gly residues" evidence="1">
    <location>
        <begin position="340"/>
        <end position="350"/>
    </location>
</feature>
<feature type="compositionally biased region" description="Low complexity" evidence="1">
    <location>
        <begin position="330"/>
        <end position="339"/>
    </location>
</feature>
<keyword evidence="4" id="KW-1185">Reference proteome</keyword>
<dbReference type="EMBL" id="CP110616">
    <property type="protein sequence ID" value="UZJ26877.1"/>
    <property type="molecule type" value="Genomic_DNA"/>
</dbReference>
<keyword evidence="3" id="KW-0614">Plasmid</keyword>
<evidence type="ECO:0000256" key="2">
    <source>
        <dbReference type="SAM" id="Phobius"/>
    </source>
</evidence>
<reference evidence="3" key="1">
    <citation type="submission" date="2022-10" db="EMBL/GenBank/DDBJ databases">
        <title>Rhodococcus sp.75.</title>
        <authorList>
            <person name="Sun M."/>
        </authorList>
    </citation>
    <scope>NUCLEOTIDE SEQUENCE</scope>
    <source>
        <strain evidence="3">75</strain>
        <plasmid evidence="3">unnamed1</plasmid>
    </source>
</reference>
<gene>
    <name evidence="3" type="ORF">RHODO2019_17940</name>
</gene>
<geneLocation type="plasmid" evidence="3 4">
    <name>unnamed1</name>
</geneLocation>
<evidence type="ECO:0000313" key="3">
    <source>
        <dbReference type="EMBL" id="UZJ26877.1"/>
    </source>
</evidence>
<proteinExistence type="predicted"/>
<feature type="transmembrane region" description="Helical" evidence="2">
    <location>
        <begin position="245"/>
        <end position="264"/>
    </location>
</feature>
<feature type="region of interest" description="Disordered" evidence="1">
    <location>
        <begin position="314"/>
        <end position="350"/>
    </location>
</feature>
<feature type="transmembrane region" description="Helical" evidence="2">
    <location>
        <begin position="159"/>
        <end position="178"/>
    </location>
</feature>
<evidence type="ECO:0008006" key="5">
    <source>
        <dbReference type="Google" id="ProtNLM"/>
    </source>
</evidence>
<feature type="region of interest" description="Disordered" evidence="1">
    <location>
        <begin position="411"/>
        <end position="437"/>
    </location>
</feature>
<feature type="transmembrane region" description="Helical" evidence="2">
    <location>
        <begin position="70"/>
        <end position="92"/>
    </location>
</feature>
<dbReference type="Proteomes" id="UP001164965">
    <property type="component" value="Plasmid unnamed1"/>
</dbReference>
<keyword evidence="2" id="KW-0472">Membrane</keyword>